<dbReference type="EMBL" id="ACEA01000020">
    <property type="protein sequence ID" value="EEG24066.1"/>
    <property type="molecule type" value="Genomic_DNA"/>
</dbReference>
<accession>C0DV46</accession>
<evidence type="ECO:0000313" key="1">
    <source>
        <dbReference type="EMBL" id="EEG24066.1"/>
    </source>
</evidence>
<dbReference type="Proteomes" id="UP000005837">
    <property type="component" value="Unassembled WGS sequence"/>
</dbReference>
<name>C0DV46_EIKCO</name>
<organism evidence="1 2">
    <name type="scientific">Eikenella corrodens ATCC 23834</name>
    <dbReference type="NCBI Taxonomy" id="546274"/>
    <lineage>
        <taxon>Bacteria</taxon>
        <taxon>Pseudomonadati</taxon>
        <taxon>Pseudomonadota</taxon>
        <taxon>Betaproteobacteria</taxon>
        <taxon>Neisseriales</taxon>
        <taxon>Neisseriaceae</taxon>
        <taxon>Eikenella</taxon>
    </lineage>
</organism>
<reference evidence="1 2" key="1">
    <citation type="submission" date="2009-01" db="EMBL/GenBank/DDBJ databases">
        <authorList>
            <person name="Fulton L."/>
            <person name="Clifton S."/>
            <person name="Chinwalla A.T."/>
            <person name="Mitreva M."/>
            <person name="Sodergren E."/>
            <person name="Weinstock G."/>
            <person name="Clifton S."/>
            <person name="Dooling D.J."/>
            <person name="Fulton B."/>
            <person name="Minx P."/>
            <person name="Pepin K.H."/>
            <person name="Johnson M."/>
            <person name="Bhonagiri V."/>
            <person name="Nash W.E."/>
            <person name="Mardis E.R."/>
            <person name="Wilson R.K."/>
        </authorList>
    </citation>
    <scope>NUCLEOTIDE SEQUENCE [LARGE SCALE GENOMIC DNA]</scope>
    <source>
        <strain evidence="1 2">ATCC 23834</strain>
    </source>
</reference>
<dbReference type="HOGENOM" id="CLU_2842854_0_0_4"/>
<sequence length="65" mass="7337">MAHCPVGTNHCFRHTLGQENKTAAQICSGRRRNYTGQGLGLTIWFAIFVRRGFGIFSRYCLFNGV</sequence>
<gene>
    <name evidence="1" type="ORF">EIKCOROL_01235</name>
</gene>
<proteinExistence type="predicted"/>
<evidence type="ECO:0000313" key="2">
    <source>
        <dbReference type="Proteomes" id="UP000005837"/>
    </source>
</evidence>
<comment type="caution">
    <text evidence="1">The sequence shown here is derived from an EMBL/GenBank/DDBJ whole genome shotgun (WGS) entry which is preliminary data.</text>
</comment>
<dbReference type="AlphaFoldDB" id="C0DV46"/>
<protein>
    <submittedName>
        <fullName evidence="1">Uncharacterized protein</fullName>
    </submittedName>
</protein>